<evidence type="ECO:0008006" key="3">
    <source>
        <dbReference type="Google" id="ProtNLM"/>
    </source>
</evidence>
<dbReference type="SUPFAM" id="SSF52540">
    <property type="entry name" value="P-loop containing nucleoside triphosphate hydrolases"/>
    <property type="match status" value="1"/>
</dbReference>
<evidence type="ECO:0000313" key="1">
    <source>
        <dbReference type="EMBL" id="KKQ37133.1"/>
    </source>
</evidence>
<dbReference type="InterPro" id="IPR027417">
    <property type="entry name" value="P-loop_NTPase"/>
</dbReference>
<gene>
    <name evidence="1" type="ORF">US53_C0027G0013</name>
</gene>
<dbReference type="STRING" id="1618545.US53_C0027G0013"/>
<accession>A0A0G0H1N3</accession>
<dbReference type="Pfam" id="PF13671">
    <property type="entry name" value="AAA_33"/>
    <property type="match status" value="1"/>
</dbReference>
<reference evidence="1 2" key="1">
    <citation type="journal article" date="2015" name="Nature">
        <title>rRNA introns, odd ribosomes, and small enigmatic genomes across a large radiation of phyla.</title>
        <authorList>
            <person name="Brown C.T."/>
            <person name="Hug L.A."/>
            <person name="Thomas B.C."/>
            <person name="Sharon I."/>
            <person name="Castelle C.J."/>
            <person name="Singh A."/>
            <person name="Wilkins M.J."/>
            <person name="Williams K.H."/>
            <person name="Banfield J.F."/>
        </authorList>
    </citation>
    <scope>NUCLEOTIDE SEQUENCE [LARGE SCALE GENOMIC DNA]</scope>
</reference>
<comment type="caution">
    <text evidence="1">The sequence shown here is derived from an EMBL/GenBank/DDBJ whole genome shotgun (WGS) entry which is preliminary data.</text>
</comment>
<sequence length="175" mass="19973">MSELNQSKEHLKGVGMLIVVRGIPGSGKSYLVENLVDTLKDEGADRIVRIDPDEYRYKDTSTHKASAFTRDLASVEELKPGLQKMALEGVSKGKIVIWEQLLTSLKKPEQVNFIKQAIYPSRLLFIEVVTDKSVAWERIMVRNDLGQQIGPTNEQFDDYTARYVSFQDKKVDFEY</sequence>
<organism evidence="1 2">
    <name type="scientific">Candidatus Woesebacteria bacterium GW2011_GWA1_37_7</name>
    <dbReference type="NCBI Taxonomy" id="1618545"/>
    <lineage>
        <taxon>Bacteria</taxon>
        <taxon>Candidatus Woeseibacteriota</taxon>
    </lineage>
</organism>
<protein>
    <recommendedName>
        <fullName evidence="3">UDP-N-acetylglucosamine kinase</fullName>
    </recommendedName>
</protein>
<proteinExistence type="predicted"/>
<evidence type="ECO:0000313" key="2">
    <source>
        <dbReference type="Proteomes" id="UP000034591"/>
    </source>
</evidence>
<dbReference type="Gene3D" id="3.40.50.300">
    <property type="entry name" value="P-loop containing nucleotide triphosphate hydrolases"/>
    <property type="match status" value="1"/>
</dbReference>
<dbReference type="Proteomes" id="UP000034591">
    <property type="component" value="Unassembled WGS sequence"/>
</dbReference>
<dbReference type="EMBL" id="LBTI01000027">
    <property type="protein sequence ID" value="KKQ37133.1"/>
    <property type="molecule type" value="Genomic_DNA"/>
</dbReference>
<name>A0A0G0H1N3_9BACT</name>
<dbReference type="AlphaFoldDB" id="A0A0G0H1N3"/>